<keyword evidence="3" id="KW-0233">DNA recombination</keyword>
<sequence length="280" mass="30513">MDIRAKGVPSGWAGPIKSWVESLAIAGRSKATIYTRQDHVQRMARGLSVEPNKVSRSQLIEWLAAQNWSRETRRSAQQSIRQFWAWAASNGVVSASPAVGLPHVKAANPMPRPAPPIVVETGLMNADARTRLILLCAVDVGMRRSEIAQIHLDDIEPDLTGWSIIAHGKGNKDRRIPLPDDLAAELVRACRNGGGFAFPGNVDGHLSARYVGKLATRALPGIWTLHTLRHRCGTDVYQASGDIMAVRDLLGHSSVATTQRYIATDQDRLRAALSARRAAS</sequence>
<dbReference type="InterPro" id="IPR044068">
    <property type="entry name" value="CB"/>
</dbReference>
<dbReference type="STRING" id="883161.HMPREF9306_00230"/>
<dbReference type="GO" id="GO:0003677">
    <property type="term" value="F:DNA binding"/>
    <property type="evidence" value="ECO:0007669"/>
    <property type="project" value="UniProtKB-UniRule"/>
</dbReference>
<accession>S2W3T7</accession>
<dbReference type="GO" id="GO:0006310">
    <property type="term" value="P:DNA recombination"/>
    <property type="evidence" value="ECO:0007669"/>
    <property type="project" value="UniProtKB-KW"/>
</dbReference>
<dbReference type="OrthoDB" id="1822491at2"/>
<evidence type="ECO:0000259" key="6">
    <source>
        <dbReference type="PROSITE" id="PS51900"/>
    </source>
</evidence>
<evidence type="ECO:0000256" key="3">
    <source>
        <dbReference type="ARBA" id="ARBA00023172"/>
    </source>
</evidence>
<evidence type="ECO:0000313" key="7">
    <source>
        <dbReference type="EMBL" id="EPD33816.1"/>
    </source>
</evidence>
<dbReference type="Proteomes" id="UP000014417">
    <property type="component" value="Unassembled WGS sequence"/>
</dbReference>
<keyword evidence="8" id="KW-1185">Reference proteome</keyword>
<dbReference type="InterPro" id="IPR013762">
    <property type="entry name" value="Integrase-like_cat_sf"/>
</dbReference>
<dbReference type="GO" id="GO:0015074">
    <property type="term" value="P:DNA integration"/>
    <property type="evidence" value="ECO:0007669"/>
    <property type="project" value="InterPro"/>
</dbReference>
<dbReference type="EMBL" id="AGZR01000003">
    <property type="protein sequence ID" value="EPD33816.1"/>
    <property type="molecule type" value="Genomic_DNA"/>
</dbReference>
<dbReference type="InterPro" id="IPR011010">
    <property type="entry name" value="DNA_brk_join_enz"/>
</dbReference>
<dbReference type="InterPro" id="IPR050090">
    <property type="entry name" value="Tyrosine_recombinase_XerCD"/>
</dbReference>
<evidence type="ECO:0000259" key="5">
    <source>
        <dbReference type="PROSITE" id="PS51898"/>
    </source>
</evidence>
<dbReference type="AlphaFoldDB" id="S2W3T7"/>
<name>S2W3T7_9ACTN</name>
<feature type="domain" description="Core-binding (CB)" evidence="6">
    <location>
        <begin position="10"/>
        <end position="88"/>
    </location>
</feature>
<dbReference type="Pfam" id="PF00589">
    <property type="entry name" value="Phage_integrase"/>
    <property type="match status" value="1"/>
</dbReference>
<keyword evidence="2 4" id="KW-0238">DNA-binding</keyword>
<evidence type="ECO:0000256" key="4">
    <source>
        <dbReference type="PROSITE-ProRule" id="PRU01248"/>
    </source>
</evidence>
<dbReference type="InterPro" id="IPR010998">
    <property type="entry name" value="Integrase_recombinase_N"/>
</dbReference>
<organism evidence="7 8">
    <name type="scientific">Propionimicrobium lymphophilum ACS-093-V-SCH5</name>
    <dbReference type="NCBI Taxonomy" id="883161"/>
    <lineage>
        <taxon>Bacteria</taxon>
        <taxon>Bacillati</taxon>
        <taxon>Actinomycetota</taxon>
        <taxon>Actinomycetes</taxon>
        <taxon>Propionibacteriales</taxon>
        <taxon>Propionibacteriaceae</taxon>
        <taxon>Propionimicrobium</taxon>
    </lineage>
</organism>
<dbReference type="Gene3D" id="1.10.150.130">
    <property type="match status" value="1"/>
</dbReference>
<comment type="caution">
    <text evidence="7">The sequence shown here is derived from an EMBL/GenBank/DDBJ whole genome shotgun (WGS) entry which is preliminary data.</text>
</comment>
<dbReference type="PROSITE" id="PS51898">
    <property type="entry name" value="TYR_RECOMBINASE"/>
    <property type="match status" value="1"/>
</dbReference>
<gene>
    <name evidence="7" type="ORF">HMPREF9306_00230</name>
</gene>
<dbReference type="CDD" id="cd00397">
    <property type="entry name" value="DNA_BRE_C"/>
    <property type="match status" value="1"/>
</dbReference>
<proteinExistence type="inferred from homology"/>
<dbReference type="Gene3D" id="1.10.443.10">
    <property type="entry name" value="Intergrase catalytic core"/>
    <property type="match status" value="1"/>
</dbReference>
<evidence type="ECO:0000256" key="1">
    <source>
        <dbReference type="ARBA" id="ARBA00008857"/>
    </source>
</evidence>
<dbReference type="InterPro" id="IPR002104">
    <property type="entry name" value="Integrase_catalytic"/>
</dbReference>
<feature type="domain" description="Tyr recombinase" evidence="5">
    <location>
        <begin position="109"/>
        <end position="274"/>
    </location>
</feature>
<comment type="similarity">
    <text evidence="1">Belongs to the 'phage' integrase family.</text>
</comment>
<evidence type="ECO:0008006" key="9">
    <source>
        <dbReference type="Google" id="ProtNLM"/>
    </source>
</evidence>
<reference evidence="7 8" key="1">
    <citation type="submission" date="2013-04" db="EMBL/GenBank/DDBJ databases">
        <title>The Genome Sequence of Propionimicrobium lymphophilum ACS-093-V-SCH5.</title>
        <authorList>
            <consortium name="The Broad Institute Genomics Platform"/>
            <person name="Earl A."/>
            <person name="Ward D."/>
            <person name="Feldgarden M."/>
            <person name="Gevers D."/>
            <person name="Saerens B."/>
            <person name="Vaneechoutte M."/>
            <person name="Walker B."/>
            <person name="Young S."/>
            <person name="Zeng Q."/>
            <person name="Gargeya S."/>
            <person name="Fitzgerald M."/>
            <person name="Haas B."/>
            <person name="Abouelleil A."/>
            <person name="Allen A.W."/>
            <person name="Alvarado L."/>
            <person name="Arachchi H.M."/>
            <person name="Berlin A.M."/>
            <person name="Chapman S.B."/>
            <person name="Gainer-Dewar J."/>
            <person name="Goldberg J."/>
            <person name="Griggs A."/>
            <person name="Gujja S."/>
            <person name="Hansen M."/>
            <person name="Howarth C."/>
            <person name="Imamovic A."/>
            <person name="Ireland A."/>
            <person name="Larimer J."/>
            <person name="McCowan C."/>
            <person name="Murphy C."/>
            <person name="Pearson M."/>
            <person name="Poon T.W."/>
            <person name="Priest M."/>
            <person name="Roberts A."/>
            <person name="Saif S."/>
            <person name="Shea T."/>
            <person name="Sisk P."/>
            <person name="Sykes S."/>
            <person name="Wortman J."/>
            <person name="Nusbaum C."/>
            <person name="Birren B."/>
        </authorList>
    </citation>
    <scope>NUCLEOTIDE SEQUENCE [LARGE SCALE GENOMIC DNA]</scope>
    <source>
        <strain evidence="7 8">ACS-093-V-SCH5</strain>
    </source>
</reference>
<dbReference type="PANTHER" id="PTHR30349:SF64">
    <property type="entry name" value="PROPHAGE INTEGRASE INTD-RELATED"/>
    <property type="match status" value="1"/>
</dbReference>
<protein>
    <recommendedName>
        <fullName evidence="9">Tyr recombinase domain-containing protein</fullName>
    </recommendedName>
</protein>
<evidence type="ECO:0000313" key="8">
    <source>
        <dbReference type="Proteomes" id="UP000014417"/>
    </source>
</evidence>
<dbReference type="PROSITE" id="PS51900">
    <property type="entry name" value="CB"/>
    <property type="match status" value="1"/>
</dbReference>
<evidence type="ECO:0000256" key="2">
    <source>
        <dbReference type="ARBA" id="ARBA00023125"/>
    </source>
</evidence>
<dbReference type="HOGENOM" id="CLU_027562_9_7_11"/>
<dbReference type="SUPFAM" id="SSF56349">
    <property type="entry name" value="DNA breaking-rejoining enzymes"/>
    <property type="match status" value="1"/>
</dbReference>
<dbReference type="PANTHER" id="PTHR30349">
    <property type="entry name" value="PHAGE INTEGRASE-RELATED"/>
    <property type="match status" value="1"/>
</dbReference>